<dbReference type="Gene3D" id="2.30.30.940">
    <property type="match status" value="1"/>
</dbReference>
<dbReference type="EMBL" id="CAUJNA010002850">
    <property type="protein sequence ID" value="CAJ1394447.1"/>
    <property type="molecule type" value="Genomic_DNA"/>
</dbReference>
<dbReference type="Pfam" id="PF13604">
    <property type="entry name" value="AAA_30"/>
    <property type="match status" value="2"/>
</dbReference>
<proteinExistence type="predicted"/>
<dbReference type="Proteomes" id="UP001178507">
    <property type="component" value="Unassembled WGS sequence"/>
</dbReference>
<keyword evidence="3" id="KW-1185">Reference proteome</keyword>
<dbReference type="PANTHER" id="PTHR47642">
    <property type="entry name" value="ATP-DEPENDENT DNA HELICASE"/>
    <property type="match status" value="1"/>
</dbReference>
<reference evidence="2" key="1">
    <citation type="submission" date="2023-08" db="EMBL/GenBank/DDBJ databases">
        <authorList>
            <person name="Chen Y."/>
            <person name="Shah S."/>
            <person name="Dougan E. K."/>
            <person name="Thang M."/>
            <person name="Chan C."/>
        </authorList>
    </citation>
    <scope>NUCLEOTIDE SEQUENCE</scope>
</reference>
<comment type="caution">
    <text evidence="2">The sequence shown here is derived from an EMBL/GenBank/DDBJ whole genome shotgun (WGS) entry which is preliminary data.</text>
</comment>
<evidence type="ECO:0000313" key="3">
    <source>
        <dbReference type="Proteomes" id="UP001178507"/>
    </source>
</evidence>
<organism evidence="2 3">
    <name type="scientific">Effrenium voratum</name>
    <dbReference type="NCBI Taxonomy" id="2562239"/>
    <lineage>
        <taxon>Eukaryota</taxon>
        <taxon>Sar</taxon>
        <taxon>Alveolata</taxon>
        <taxon>Dinophyceae</taxon>
        <taxon>Suessiales</taxon>
        <taxon>Symbiodiniaceae</taxon>
        <taxon>Effrenium</taxon>
    </lineage>
</organism>
<feature type="region of interest" description="Disordered" evidence="1">
    <location>
        <begin position="163"/>
        <end position="189"/>
    </location>
</feature>
<dbReference type="AlphaFoldDB" id="A0AA36N4W6"/>
<evidence type="ECO:0008006" key="4">
    <source>
        <dbReference type="Google" id="ProtNLM"/>
    </source>
</evidence>
<protein>
    <recommendedName>
        <fullName evidence="4">AAA+ ATPase domain-containing protein</fullName>
    </recommendedName>
</protein>
<dbReference type="CDD" id="cd18809">
    <property type="entry name" value="SF1_C_RecD"/>
    <property type="match status" value="1"/>
</dbReference>
<dbReference type="InterPro" id="IPR051055">
    <property type="entry name" value="PIF1_helicase"/>
</dbReference>
<feature type="non-terminal residue" evidence="2">
    <location>
        <position position="1"/>
    </location>
</feature>
<evidence type="ECO:0000256" key="1">
    <source>
        <dbReference type="SAM" id="MobiDB-lite"/>
    </source>
</evidence>
<name>A0AA36N4W6_9DINO</name>
<dbReference type="SUPFAM" id="SSF52540">
    <property type="entry name" value="P-loop containing nucleoside triphosphate hydrolases"/>
    <property type="match status" value="3"/>
</dbReference>
<gene>
    <name evidence="2" type="ORF">EVOR1521_LOCUS19100</name>
</gene>
<dbReference type="InterPro" id="IPR027417">
    <property type="entry name" value="P-loop_NTPase"/>
</dbReference>
<accession>A0AA36N4W6</accession>
<sequence>GKISLLDFLRKTNADGKISAWLKKAHAELPEDGRPTLEAHAARHECRGEKLVAADTLSRLGDKFYGQWLMLHVPFESPQDFLSPIAERLARVPEEHRNFAAAMLCEHEVARRAWGSEAAMREELQLEAITPAFADTILGFVAANKQLLQKYLTGEASAAEEAAARQAGQATGAGGPAAGSGDLNREQRRLKQSVDEAVERSLAAQAAATEAEADLIVREARERGKVFVCSGPPGTGKTTAALACVEGALEKGGQVLFAYPTKRQASRMRARMSADVAVDTYHAAFGLDLEPGACVAGLAQYALIVVDEFSQLQKAHFEHIVKLWQMADNLPALLLAGDPQQIAGYGEERAWHSPLWKRAARHIRLHETYRCKDPAFNKILQELRTSRPCAATLKTLQKMKAWAPPQKPDANGIRRLLKAHPETTVLCCSRAGAQRVNDLALEGLYPSGCPLAVVSGDVESNPANYQDGKLKADFEEGDFTQLRSIELPIYKGMRVVFTRNVRKDIDYVSGMDGHVVEVHAESKAVEVLTSTGHRVMAWPWSDVELGGMVYHPLKAGYADTILKFQGAELAHVTAYLDAPKVPGAGYTALSRSSAACAAERAPYARLPSLREACRLRTRAKKLPEPLASLVIAEGLTFQATGAGPREDEDGGEQLFEQEALRRLEKVIELRDETDPAAAEELAAELERAGSPLVCLGEPGTGKTFVADYLIRWAQDQGLRVLYALPTGQLACRMRQRHPGLAVDTCAGAFLFHRPLPEALALLSEYDMVVIDEALQLSAEEFGRVDAMYLAAGKRLLLLLMGDDWQLPSICPQGAADHPQWRLCRFVTLTEARRCRCPELAAKLRAIRCLKPTGADGQRIVNKICARHKAWSGHDEPTALDVESVLDKTEGKTTFVTCTRRGAAVINQHAVQVLFANRNKRPKAVIPADYQENPENYNAKGQLRTDRAPLPSDLTVYVGLRVVLTRNQDKENHFVNGTVATVEAFDPAARSLRVMTDSGRRLAVYPYTDVDAPGGRVVYFPVRLGYAGTIYKYQGAELEHVTLWLDRTYCKAAAYVALSRVSRDSDYLIGGEVTTAHFAPAK</sequence>
<evidence type="ECO:0000313" key="2">
    <source>
        <dbReference type="EMBL" id="CAJ1394447.1"/>
    </source>
</evidence>
<dbReference type="Gene3D" id="3.40.50.300">
    <property type="entry name" value="P-loop containing nucleotide triphosphate hydrolases"/>
    <property type="match status" value="3"/>
</dbReference>